<dbReference type="GO" id="GO:0003677">
    <property type="term" value="F:DNA binding"/>
    <property type="evidence" value="ECO:0007669"/>
    <property type="project" value="TreeGrafter"/>
</dbReference>
<evidence type="ECO:0000313" key="7">
    <source>
        <dbReference type="EMBL" id="GKV25349.1"/>
    </source>
</evidence>
<dbReference type="GO" id="GO:0009873">
    <property type="term" value="P:ethylene-activated signaling pathway"/>
    <property type="evidence" value="ECO:0007669"/>
    <property type="project" value="UniProtKB-KW"/>
</dbReference>
<comment type="similarity">
    <text evidence="2">Belongs to the EIN3 family.</text>
</comment>
<dbReference type="GO" id="GO:0003700">
    <property type="term" value="F:DNA-binding transcription factor activity"/>
    <property type="evidence" value="ECO:0007669"/>
    <property type="project" value="InterPro"/>
</dbReference>
<dbReference type="InterPro" id="IPR023278">
    <property type="entry name" value="Ethylene_insens-like_DNA-bd"/>
</dbReference>
<protein>
    <recommendedName>
        <fullName evidence="6">Ethylene insensitive 3-like DNA-binding domain-containing protein</fullName>
    </recommendedName>
</protein>
<feature type="compositionally biased region" description="Basic residues" evidence="5">
    <location>
        <begin position="249"/>
        <end position="258"/>
    </location>
</feature>
<dbReference type="InterPro" id="IPR006957">
    <property type="entry name" value="EIN3"/>
</dbReference>
<dbReference type="SUPFAM" id="SSF116768">
    <property type="entry name" value="DNA-binding domain of EIN3-like"/>
    <property type="match status" value="1"/>
</dbReference>
<feature type="region of interest" description="Disordered" evidence="5">
    <location>
        <begin position="231"/>
        <end position="307"/>
    </location>
</feature>
<keyword evidence="4" id="KW-0539">Nucleus</keyword>
<comment type="subcellular location">
    <subcellularLocation>
        <location evidence="1">Nucleus</location>
    </subcellularLocation>
</comment>
<gene>
    <name evidence="7" type="ORF">SLEP1_g34801</name>
</gene>
<keyword evidence="8" id="KW-1185">Reference proteome</keyword>
<evidence type="ECO:0000256" key="4">
    <source>
        <dbReference type="ARBA" id="ARBA00023242"/>
    </source>
</evidence>
<dbReference type="Proteomes" id="UP001054252">
    <property type="component" value="Unassembled WGS sequence"/>
</dbReference>
<feature type="region of interest" description="Disordered" evidence="5">
    <location>
        <begin position="86"/>
        <end position="107"/>
    </location>
</feature>
<proteinExistence type="inferred from homology"/>
<feature type="compositionally biased region" description="Basic and acidic residues" evidence="5">
    <location>
        <begin position="259"/>
        <end position="274"/>
    </location>
</feature>
<dbReference type="Pfam" id="PF04873">
    <property type="entry name" value="EIN3_DNA-bd"/>
    <property type="match status" value="1"/>
</dbReference>
<name>A0AAV5KLG4_9ROSI</name>
<dbReference type="GO" id="GO:0005634">
    <property type="term" value="C:nucleus"/>
    <property type="evidence" value="ECO:0007669"/>
    <property type="project" value="UniProtKB-SubCell"/>
</dbReference>
<evidence type="ECO:0000256" key="1">
    <source>
        <dbReference type="ARBA" id="ARBA00004123"/>
    </source>
</evidence>
<dbReference type="Gene3D" id="1.10.3180.10">
    <property type="entry name" value="DNA-binding domain of EIN3-like"/>
    <property type="match status" value="1"/>
</dbReference>
<evidence type="ECO:0000256" key="2">
    <source>
        <dbReference type="ARBA" id="ARBA00009416"/>
    </source>
</evidence>
<dbReference type="PANTHER" id="PTHR33305:SF29">
    <property type="entry name" value="ETHYLENE INSENSITIVE 3-LIKE 5 PROTEIN"/>
    <property type="match status" value="1"/>
</dbReference>
<evidence type="ECO:0000313" key="8">
    <source>
        <dbReference type="Proteomes" id="UP001054252"/>
    </source>
</evidence>
<evidence type="ECO:0000256" key="3">
    <source>
        <dbReference type="ARBA" id="ARBA00022745"/>
    </source>
</evidence>
<dbReference type="PANTHER" id="PTHR33305">
    <property type="entry name" value="ETHYLENE INSENSITIVE 3-LIKE 2 PROTEIN"/>
    <property type="match status" value="1"/>
</dbReference>
<accession>A0AAV5KLG4</accession>
<dbReference type="AlphaFoldDB" id="A0AAV5KLG4"/>
<organism evidence="7 8">
    <name type="scientific">Rubroshorea leprosula</name>
    <dbReference type="NCBI Taxonomy" id="152421"/>
    <lineage>
        <taxon>Eukaryota</taxon>
        <taxon>Viridiplantae</taxon>
        <taxon>Streptophyta</taxon>
        <taxon>Embryophyta</taxon>
        <taxon>Tracheophyta</taxon>
        <taxon>Spermatophyta</taxon>
        <taxon>Magnoliopsida</taxon>
        <taxon>eudicotyledons</taxon>
        <taxon>Gunneridae</taxon>
        <taxon>Pentapetalae</taxon>
        <taxon>rosids</taxon>
        <taxon>malvids</taxon>
        <taxon>Malvales</taxon>
        <taxon>Dipterocarpaceae</taxon>
        <taxon>Rubroshorea</taxon>
    </lineage>
</organism>
<evidence type="ECO:0000259" key="6">
    <source>
        <dbReference type="Pfam" id="PF04873"/>
    </source>
</evidence>
<keyword evidence="3" id="KW-0936">Ethylene signaling pathway</keyword>
<feature type="compositionally biased region" description="Polar residues" evidence="5">
    <location>
        <begin position="294"/>
        <end position="307"/>
    </location>
</feature>
<comment type="caution">
    <text evidence="7">The sequence shown here is derived from an EMBL/GenBank/DDBJ whole genome shotgun (WGS) entry which is preliminary data.</text>
</comment>
<evidence type="ECO:0000256" key="5">
    <source>
        <dbReference type="SAM" id="MobiDB-lite"/>
    </source>
</evidence>
<sequence>MGKDVGMFLESSQAVESRASRGRGSLGASGGWSSGGKVWRCSPRALDWSLSVVAASPRAIGSLIIPLSAKFLSTLVRKRKRKIHGGILGKIDPPSPGLESGEDEEELSYDEPKKRMWGFVYGIVPEKGKPLTGSSDSLQEWWKEKVRFKKNAPLASADILPPVLEQGQLDPASCMHLLQDLQDTTIGTRRLVRQSKSLQDKMTAKETAAWSKVVDQEKTLMKLTKTCLKISPSEEDGEGEEKEWNPRSHPAKKKTSSPRKRDEGKRKFHFDPGKFPESGEGSGSVGKCSRTDSESNNCLNTEGDSDSSARNFLQYDLQKELPGTSTCGNVSQNILTVAEWLDMELAKANQNSEVDVNEIAGLSSRMVEDYMTYWGGAFEDTGMHAEFPFLQKEVMDLNTCPILGDLNHQGSTSVWVLGY</sequence>
<dbReference type="EMBL" id="BPVZ01000068">
    <property type="protein sequence ID" value="GKV25349.1"/>
    <property type="molecule type" value="Genomic_DNA"/>
</dbReference>
<dbReference type="InterPro" id="IPR047091">
    <property type="entry name" value="EIN3-like_DNA-bd"/>
</dbReference>
<reference evidence="7 8" key="1">
    <citation type="journal article" date="2021" name="Commun. Biol.">
        <title>The genome of Shorea leprosula (Dipterocarpaceae) highlights the ecological relevance of drought in aseasonal tropical rainforests.</title>
        <authorList>
            <person name="Ng K.K.S."/>
            <person name="Kobayashi M.J."/>
            <person name="Fawcett J.A."/>
            <person name="Hatakeyama M."/>
            <person name="Paape T."/>
            <person name="Ng C.H."/>
            <person name="Ang C.C."/>
            <person name="Tnah L.H."/>
            <person name="Lee C.T."/>
            <person name="Nishiyama T."/>
            <person name="Sese J."/>
            <person name="O'Brien M.J."/>
            <person name="Copetti D."/>
            <person name="Mohd Noor M.I."/>
            <person name="Ong R.C."/>
            <person name="Putra M."/>
            <person name="Sireger I.Z."/>
            <person name="Indrioko S."/>
            <person name="Kosugi Y."/>
            <person name="Izuno A."/>
            <person name="Isagi Y."/>
            <person name="Lee S.L."/>
            <person name="Shimizu K.K."/>
        </authorList>
    </citation>
    <scope>NUCLEOTIDE SEQUENCE [LARGE SCALE GENOMIC DNA]</scope>
    <source>
        <strain evidence="7">214</strain>
    </source>
</reference>
<feature type="domain" description="Ethylene insensitive 3-like DNA-binding" evidence="6">
    <location>
        <begin position="116"/>
        <end position="188"/>
    </location>
</feature>